<reference evidence="5" key="1">
    <citation type="submission" date="2021-02" db="EMBL/GenBank/DDBJ databases">
        <authorList>
            <person name="Bekaert M."/>
        </authorList>
    </citation>
    <scope>NUCLEOTIDE SEQUENCE</scope>
    <source>
        <strain evidence="5">IoA-00</strain>
    </source>
</reference>
<dbReference type="EMBL" id="HG994580">
    <property type="protein sequence ID" value="CAF2781983.1"/>
    <property type="molecule type" value="Genomic_DNA"/>
</dbReference>
<keyword evidence="6" id="KW-1185">Reference proteome</keyword>
<evidence type="ECO:0000313" key="5">
    <source>
        <dbReference type="EMBL" id="CAF2781983.1"/>
    </source>
</evidence>
<comment type="similarity">
    <text evidence="2">Belongs to the ESS2 family.</text>
</comment>
<gene>
    <name evidence="5" type="ORF">LSAA_1733</name>
</gene>
<feature type="region of interest" description="Disordered" evidence="4">
    <location>
        <begin position="76"/>
        <end position="178"/>
    </location>
</feature>
<dbReference type="Proteomes" id="UP000675881">
    <property type="component" value="Chromosome 1"/>
</dbReference>
<name>A0A7R8H0C8_LEPSM</name>
<evidence type="ECO:0000256" key="2">
    <source>
        <dbReference type="ARBA" id="ARBA00009072"/>
    </source>
</evidence>
<evidence type="ECO:0000256" key="4">
    <source>
        <dbReference type="SAM" id="MobiDB-lite"/>
    </source>
</evidence>
<evidence type="ECO:0000313" key="6">
    <source>
        <dbReference type="Proteomes" id="UP000675881"/>
    </source>
</evidence>
<comment type="subcellular location">
    <subcellularLocation>
        <location evidence="1">Nucleus</location>
    </subcellularLocation>
</comment>
<sequence length="195" mass="21260">MTSPAIDPSESPLMTWGKVDSTPLRIDEGSSSPYINGGGQFKIQKVPERDQIAHELTEKNAKFYRDKKQKAIKKACRNMKSPSASLRIASMSPAAQRLATSKLGIRLGTDKSTSSTSRTPTPSPRSKNPSTPLKNVISNSIRTKSTTPISQNLTDGLLNLSSEQKTPCSNTSSESLTDNLLNIQKMNRSKASDFF</sequence>
<dbReference type="OrthoDB" id="19679at2759"/>
<evidence type="ECO:0000256" key="1">
    <source>
        <dbReference type="ARBA" id="ARBA00004123"/>
    </source>
</evidence>
<feature type="compositionally biased region" description="Polar residues" evidence="4">
    <location>
        <begin position="136"/>
        <end position="178"/>
    </location>
</feature>
<proteinExistence type="inferred from homology"/>
<protein>
    <submittedName>
        <fullName evidence="5">DGCR14</fullName>
    </submittedName>
</protein>
<keyword evidence="3" id="KW-0539">Nucleus</keyword>
<dbReference type="PANTHER" id="PTHR12940">
    <property type="entry name" value="ES-2 PROTEIN - RELATED"/>
    <property type="match status" value="1"/>
</dbReference>
<evidence type="ECO:0000256" key="3">
    <source>
        <dbReference type="ARBA" id="ARBA00023242"/>
    </source>
</evidence>
<feature type="compositionally biased region" description="Low complexity" evidence="4">
    <location>
        <begin position="111"/>
        <end position="132"/>
    </location>
</feature>
<dbReference type="AlphaFoldDB" id="A0A7R8H0C8"/>
<organism evidence="5 6">
    <name type="scientific">Lepeophtheirus salmonis</name>
    <name type="common">Salmon louse</name>
    <name type="synonym">Caligus salmonis</name>
    <dbReference type="NCBI Taxonomy" id="72036"/>
    <lineage>
        <taxon>Eukaryota</taxon>
        <taxon>Metazoa</taxon>
        <taxon>Ecdysozoa</taxon>
        <taxon>Arthropoda</taxon>
        <taxon>Crustacea</taxon>
        <taxon>Multicrustacea</taxon>
        <taxon>Hexanauplia</taxon>
        <taxon>Copepoda</taxon>
        <taxon>Siphonostomatoida</taxon>
        <taxon>Caligidae</taxon>
        <taxon>Lepeophtheirus</taxon>
    </lineage>
</organism>
<dbReference type="Pfam" id="PF09751">
    <property type="entry name" value="Es2"/>
    <property type="match status" value="1"/>
</dbReference>
<dbReference type="InterPro" id="IPR019148">
    <property type="entry name" value="Nuclear_protein_DGCR14_ESS-2"/>
</dbReference>
<dbReference type="GO" id="GO:0071013">
    <property type="term" value="C:catalytic step 2 spliceosome"/>
    <property type="evidence" value="ECO:0007669"/>
    <property type="project" value="TreeGrafter"/>
</dbReference>
<accession>A0A7R8H0C8</accession>
<dbReference type="PANTHER" id="PTHR12940:SF0">
    <property type="entry name" value="SPLICING FACTOR ESS-2 HOMOLOG"/>
    <property type="match status" value="1"/>
</dbReference>